<dbReference type="Proteomes" id="UP000250831">
    <property type="component" value="Unassembled WGS sequence"/>
</dbReference>
<gene>
    <name evidence="1" type="ORF">DCO56_12370</name>
</gene>
<dbReference type="InterPro" id="IPR011044">
    <property type="entry name" value="Quino_amine_DH_bsu"/>
</dbReference>
<evidence type="ECO:0000313" key="1">
    <source>
        <dbReference type="EMBL" id="PUV24154.1"/>
    </source>
</evidence>
<comment type="caution">
    <text evidence="1">The sequence shown here is derived from an EMBL/GenBank/DDBJ whole genome shotgun (WGS) entry which is preliminary data.</text>
</comment>
<dbReference type="OrthoDB" id="9896317at2"/>
<dbReference type="EMBL" id="QCXX01000003">
    <property type="protein sequence ID" value="PUV24154.1"/>
    <property type="molecule type" value="Genomic_DNA"/>
</dbReference>
<dbReference type="AlphaFoldDB" id="A0A363NTQ0"/>
<accession>A0A363NTQ0</accession>
<organism evidence="1 2">
    <name type="scientific">Sphingobacterium athyrii</name>
    <dbReference type="NCBI Taxonomy" id="2152717"/>
    <lineage>
        <taxon>Bacteria</taxon>
        <taxon>Pseudomonadati</taxon>
        <taxon>Bacteroidota</taxon>
        <taxon>Sphingobacteriia</taxon>
        <taxon>Sphingobacteriales</taxon>
        <taxon>Sphingobacteriaceae</taxon>
        <taxon>Sphingobacterium</taxon>
    </lineage>
</organism>
<protein>
    <submittedName>
        <fullName evidence="1">Uncharacterized protein</fullName>
    </submittedName>
</protein>
<name>A0A363NTQ0_9SPHI</name>
<dbReference type="SUPFAM" id="SSF50969">
    <property type="entry name" value="YVTN repeat-like/Quinoprotein amine dehydrogenase"/>
    <property type="match status" value="1"/>
</dbReference>
<sequence length="312" mass="35804">MRIENKRVVIRGQINKAIIEDNSKGLILTDSNLNALSNLGFEDFYLLDFAPNGNIILLKSKNWQIIRNTNKTTITAIDIETKQQLFSTDKFLGYRSLIDNSSNYFLLEYYSGLCCVNIKNGEIVFKKDKIDKSLYNADLHLESNVVHIPTGKKSILRYNFSKHFFDEIKLENIGGTSWIKFNNAQTHVLISDKKNSLHCFTYDNIAEPIWTINFSKLKKDNRIWCYKIITTESNLGCIQGFTPTSDQNAYAGGTLYIFDIPTGEIIDSFDYANIQEKIITDFQNNEIIIDDLTSLSLKTKTFLQTPISSYFK</sequence>
<dbReference type="RefSeq" id="WP_108634082.1">
    <property type="nucleotide sequence ID" value="NZ_QCXX01000003.1"/>
</dbReference>
<reference evidence="1 2" key="1">
    <citation type="submission" date="2018-04" db="EMBL/GenBank/DDBJ databases">
        <title>Sphingobacterium sp. M46 Genome.</title>
        <authorList>
            <person name="Cheng J."/>
            <person name="Li Y."/>
        </authorList>
    </citation>
    <scope>NUCLEOTIDE SEQUENCE [LARGE SCALE GENOMIC DNA]</scope>
    <source>
        <strain evidence="1 2">M46</strain>
    </source>
</reference>
<keyword evidence="2" id="KW-1185">Reference proteome</keyword>
<evidence type="ECO:0000313" key="2">
    <source>
        <dbReference type="Proteomes" id="UP000250831"/>
    </source>
</evidence>
<proteinExistence type="predicted"/>